<evidence type="ECO:0000313" key="3">
    <source>
        <dbReference type="Proteomes" id="UP000734823"/>
    </source>
</evidence>
<organism evidence="2 3">
    <name type="scientific">Actinokineospora xionganensis</name>
    <dbReference type="NCBI Taxonomy" id="2684470"/>
    <lineage>
        <taxon>Bacteria</taxon>
        <taxon>Bacillati</taxon>
        <taxon>Actinomycetota</taxon>
        <taxon>Actinomycetes</taxon>
        <taxon>Pseudonocardiales</taxon>
        <taxon>Pseudonocardiaceae</taxon>
        <taxon>Actinokineospora</taxon>
    </lineage>
</organism>
<keyword evidence="1" id="KW-0732">Signal</keyword>
<evidence type="ECO:0000256" key="1">
    <source>
        <dbReference type="SAM" id="SignalP"/>
    </source>
</evidence>
<feature type="signal peptide" evidence="1">
    <location>
        <begin position="1"/>
        <end position="24"/>
    </location>
</feature>
<dbReference type="EMBL" id="JABVED010000001">
    <property type="protein sequence ID" value="MBC6445950.1"/>
    <property type="molecule type" value="Genomic_DNA"/>
</dbReference>
<sequence>MNARTIHRPSRVVALLFAALILVAGCGKSDATSQAKPAENGPRVEIIALDHRPMRPIVAEIDALLDPVRDRVAVHRYDAESDDGKKLAEANGLTGHVAILVLINGKPDVTLGERTVRFTGFPRGKAPMKSAEGDWTMEDLRAALDQELAKR</sequence>
<evidence type="ECO:0000313" key="2">
    <source>
        <dbReference type="EMBL" id="MBC6445950.1"/>
    </source>
</evidence>
<evidence type="ECO:0008006" key="4">
    <source>
        <dbReference type="Google" id="ProtNLM"/>
    </source>
</evidence>
<dbReference type="PROSITE" id="PS51257">
    <property type="entry name" value="PROKAR_LIPOPROTEIN"/>
    <property type="match status" value="1"/>
</dbReference>
<protein>
    <recommendedName>
        <fullName evidence="4">Lipoprotein</fullName>
    </recommendedName>
</protein>
<accession>A0ABR7KZZ8</accession>
<dbReference type="Proteomes" id="UP000734823">
    <property type="component" value="Unassembled WGS sequence"/>
</dbReference>
<dbReference type="RefSeq" id="WP_187218005.1">
    <property type="nucleotide sequence ID" value="NZ_JABVED010000001.1"/>
</dbReference>
<name>A0ABR7KZZ8_9PSEU</name>
<comment type="caution">
    <text evidence="2">The sequence shown here is derived from an EMBL/GenBank/DDBJ whole genome shotgun (WGS) entry which is preliminary data.</text>
</comment>
<proteinExistence type="predicted"/>
<feature type="chain" id="PRO_5046266288" description="Lipoprotein" evidence="1">
    <location>
        <begin position="25"/>
        <end position="151"/>
    </location>
</feature>
<reference evidence="2 3" key="1">
    <citation type="submission" date="2020-06" db="EMBL/GenBank/DDBJ databases">
        <title>Actinokineospora xiongansis sp. nov., isolated from soil of Baiyangdian.</title>
        <authorList>
            <person name="Zhang X."/>
        </authorList>
    </citation>
    <scope>NUCLEOTIDE SEQUENCE [LARGE SCALE GENOMIC DNA]</scope>
    <source>
        <strain evidence="2 3">HBU206404</strain>
    </source>
</reference>
<gene>
    <name evidence="2" type="ORF">GPZ80_02035</name>
</gene>
<keyword evidence="3" id="KW-1185">Reference proteome</keyword>